<evidence type="ECO:0000313" key="4">
    <source>
        <dbReference type="Proteomes" id="UP001060336"/>
    </source>
</evidence>
<organism evidence="3 4">
    <name type="scientific">Nisaea acidiphila</name>
    <dbReference type="NCBI Taxonomy" id="1862145"/>
    <lineage>
        <taxon>Bacteria</taxon>
        <taxon>Pseudomonadati</taxon>
        <taxon>Pseudomonadota</taxon>
        <taxon>Alphaproteobacteria</taxon>
        <taxon>Rhodospirillales</taxon>
        <taxon>Thalassobaculaceae</taxon>
        <taxon>Nisaea</taxon>
    </lineage>
</organism>
<dbReference type="AlphaFoldDB" id="A0A9J7AMM1"/>
<gene>
    <name evidence="3" type="ORF">NUH88_12325</name>
</gene>
<evidence type="ECO:0000313" key="3">
    <source>
        <dbReference type="EMBL" id="UUX48202.1"/>
    </source>
</evidence>
<evidence type="ECO:0000259" key="2">
    <source>
        <dbReference type="Pfam" id="PF03795"/>
    </source>
</evidence>
<dbReference type="InterPro" id="IPR051807">
    <property type="entry name" value="Sec-metab_biosynth-assoc"/>
</dbReference>
<accession>A0A9J7AMM1</accession>
<dbReference type="RefSeq" id="WP_257766710.1">
    <property type="nucleotide sequence ID" value="NZ_CP102480.1"/>
</dbReference>
<protein>
    <submittedName>
        <fullName evidence="3">YciI family protein</fullName>
    </submittedName>
</protein>
<proteinExistence type="inferred from homology"/>
<reference evidence="3" key="1">
    <citation type="submission" date="2022-08" db="EMBL/GenBank/DDBJ databases">
        <title>Nisaea acidiphila sp. nov., isolated from a marine algal debris and emended description of the genus Nisaea Urios et al. 2008.</title>
        <authorList>
            <person name="Kwon K."/>
        </authorList>
    </citation>
    <scope>NUCLEOTIDE SEQUENCE</scope>
    <source>
        <strain evidence="3">MEBiC11861</strain>
    </source>
</reference>
<dbReference type="PANTHER" id="PTHR33606">
    <property type="entry name" value="PROTEIN YCII"/>
    <property type="match status" value="1"/>
</dbReference>
<dbReference type="Gene3D" id="3.30.70.1060">
    <property type="entry name" value="Dimeric alpha+beta barrel"/>
    <property type="match status" value="1"/>
</dbReference>
<dbReference type="SUPFAM" id="SSF54909">
    <property type="entry name" value="Dimeric alpha+beta barrel"/>
    <property type="match status" value="1"/>
</dbReference>
<dbReference type="PANTHER" id="PTHR33606:SF3">
    <property type="entry name" value="PROTEIN YCII"/>
    <property type="match status" value="1"/>
</dbReference>
<dbReference type="EMBL" id="CP102480">
    <property type="protein sequence ID" value="UUX48202.1"/>
    <property type="molecule type" value="Genomic_DNA"/>
</dbReference>
<evidence type="ECO:0000256" key="1">
    <source>
        <dbReference type="ARBA" id="ARBA00007689"/>
    </source>
</evidence>
<dbReference type="Pfam" id="PF03795">
    <property type="entry name" value="YCII"/>
    <property type="match status" value="1"/>
</dbReference>
<dbReference type="InterPro" id="IPR005545">
    <property type="entry name" value="YCII"/>
</dbReference>
<feature type="domain" description="YCII-related" evidence="2">
    <location>
        <begin position="1"/>
        <end position="88"/>
    </location>
</feature>
<dbReference type="KEGG" id="naci:NUH88_12325"/>
<keyword evidence="4" id="KW-1185">Reference proteome</keyword>
<name>A0A9J7AMM1_9PROT</name>
<sequence length="98" mass="10755">MPYAVIARDKPGALEERVKHRPAHVEYLKSKMDLILCGGATLGGADESMDGSLLILDTEDRAVAEDFAKNDPFALNGVFEAVIVTPWRKTIWDKALQG</sequence>
<comment type="similarity">
    <text evidence="1">Belongs to the YciI family.</text>
</comment>
<dbReference type="Proteomes" id="UP001060336">
    <property type="component" value="Chromosome"/>
</dbReference>
<dbReference type="InterPro" id="IPR011008">
    <property type="entry name" value="Dimeric_a/b-barrel"/>
</dbReference>